<feature type="domain" description="Nudix hydrolase" evidence="7">
    <location>
        <begin position="59"/>
        <end position="198"/>
    </location>
</feature>
<keyword evidence="3" id="KW-0479">Metal-binding</keyword>
<dbReference type="GO" id="GO:0010945">
    <property type="term" value="F:coenzyme A diphosphatase activity"/>
    <property type="evidence" value="ECO:0007669"/>
    <property type="project" value="InterPro"/>
</dbReference>
<evidence type="ECO:0000259" key="7">
    <source>
        <dbReference type="PROSITE" id="PS51462"/>
    </source>
</evidence>
<gene>
    <name evidence="8" type="ORF">B2A_00832</name>
</gene>
<dbReference type="InterPro" id="IPR045121">
    <property type="entry name" value="CoAse"/>
</dbReference>
<evidence type="ECO:0000256" key="4">
    <source>
        <dbReference type="ARBA" id="ARBA00022801"/>
    </source>
</evidence>
<dbReference type="EMBL" id="AUZZ01000630">
    <property type="protein sequence ID" value="EQD67249.1"/>
    <property type="molecule type" value="Genomic_DNA"/>
</dbReference>
<name>T1CJQ4_9ZZZZ</name>
<keyword evidence="5" id="KW-0460">Magnesium</keyword>
<dbReference type="PROSITE" id="PS51462">
    <property type="entry name" value="NUDIX"/>
    <property type="match status" value="1"/>
</dbReference>
<dbReference type="GO" id="GO:0046872">
    <property type="term" value="F:metal ion binding"/>
    <property type="evidence" value="ECO:0007669"/>
    <property type="project" value="UniProtKB-KW"/>
</dbReference>
<dbReference type="AlphaFoldDB" id="T1CJQ4"/>
<sequence length="221" mass="23481">MSAPDAAALRAPESACALDAELCAPQSLLRAALHPLHAPPRAPGWNRAQLSDVIGAAVLAPAAVLVPLCARAEGLNVLFTRRVAGLRQHAGQVSFPGGRSDADDRDALATALRESAEEIGLHAASVEPLGYLDCFDTISGYSVTPVVARIAGDFLARPNPDEVAEVFEIPLAWLSDPLNLHARQVDYRGRARTIYEFKPAGHLIWGATAGILVNLLARMRT</sequence>
<organism evidence="8">
    <name type="scientific">mine drainage metagenome</name>
    <dbReference type="NCBI Taxonomy" id="410659"/>
    <lineage>
        <taxon>unclassified sequences</taxon>
        <taxon>metagenomes</taxon>
        <taxon>ecological metagenomes</taxon>
    </lineage>
</organism>
<protein>
    <submittedName>
        <fullName evidence="8">MutT/nudix family protein</fullName>
    </submittedName>
</protein>
<comment type="cofactor">
    <cofactor evidence="1">
        <name>Mn(2+)</name>
        <dbReference type="ChEBI" id="CHEBI:29035"/>
    </cofactor>
</comment>
<keyword evidence="6" id="KW-0464">Manganese</keyword>
<dbReference type="PANTHER" id="PTHR12992:SF11">
    <property type="entry name" value="MITOCHONDRIAL COENZYME A DIPHOSPHATASE NUDT8"/>
    <property type="match status" value="1"/>
</dbReference>
<evidence type="ECO:0000256" key="3">
    <source>
        <dbReference type="ARBA" id="ARBA00022723"/>
    </source>
</evidence>
<evidence type="ECO:0000313" key="8">
    <source>
        <dbReference type="EMBL" id="EQD67249.1"/>
    </source>
</evidence>
<dbReference type="PANTHER" id="PTHR12992">
    <property type="entry name" value="NUDIX HYDROLASE"/>
    <property type="match status" value="1"/>
</dbReference>
<dbReference type="CDD" id="cd03426">
    <property type="entry name" value="NUDIX_CoAse_Nudt7"/>
    <property type="match status" value="1"/>
</dbReference>
<accession>T1CJQ4</accession>
<dbReference type="Pfam" id="PF00293">
    <property type="entry name" value="NUDIX"/>
    <property type="match status" value="1"/>
</dbReference>
<reference evidence="8" key="1">
    <citation type="submission" date="2013-08" db="EMBL/GenBank/DDBJ databases">
        <authorList>
            <person name="Mendez C."/>
            <person name="Richter M."/>
            <person name="Ferrer M."/>
            <person name="Sanchez J."/>
        </authorList>
    </citation>
    <scope>NUCLEOTIDE SEQUENCE</scope>
</reference>
<evidence type="ECO:0000256" key="5">
    <source>
        <dbReference type="ARBA" id="ARBA00022842"/>
    </source>
</evidence>
<proteinExistence type="predicted"/>
<dbReference type="Gene3D" id="3.90.79.10">
    <property type="entry name" value="Nucleoside Triphosphate Pyrophosphohydrolase"/>
    <property type="match status" value="1"/>
</dbReference>
<dbReference type="NCBIfam" id="NF007980">
    <property type="entry name" value="PRK10707.1"/>
    <property type="match status" value="1"/>
</dbReference>
<evidence type="ECO:0000256" key="1">
    <source>
        <dbReference type="ARBA" id="ARBA00001936"/>
    </source>
</evidence>
<comment type="caution">
    <text evidence="8">The sequence shown here is derived from an EMBL/GenBank/DDBJ whole genome shotgun (WGS) entry which is preliminary data.</text>
</comment>
<comment type="cofactor">
    <cofactor evidence="2">
        <name>Mg(2+)</name>
        <dbReference type="ChEBI" id="CHEBI:18420"/>
    </cofactor>
</comment>
<dbReference type="InterPro" id="IPR015797">
    <property type="entry name" value="NUDIX_hydrolase-like_dom_sf"/>
</dbReference>
<evidence type="ECO:0000256" key="6">
    <source>
        <dbReference type="ARBA" id="ARBA00023211"/>
    </source>
</evidence>
<keyword evidence="4" id="KW-0378">Hydrolase</keyword>
<dbReference type="SUPFAM" id="SSF55811">
    <property type="entry name" value="Nudix"/>
    <property type="match status" value="1"/>
</dbReference>
<evidence type="ECO:0000256" key="2">
    <source>
        <dbReference type="ARBA" id="ARBA00001946"/>
    </source>
</evidence>
<reference evidence="8" key="2">
    <citation type="journal article" date="2014" name="ISME J.">
        <title>Microbial stratification in low pH oxic and suboxic macroscopic growths along an acid mine drainage.</title>
        <authorList>
            <person name="Mendez-Garcia C."/>
            <person name="Mesa V."/>
            <person name="Sprenger R.R."/>
            <person name="Richter M."/>
            <person name="Diez M.S."/>
            <person name="Solano J."/>
            <person name="Bargiela R."/>
            <person name="Golyshina O.V."/>
            <person name="Manteca A."/>
            <person name="Ramos J.L."/>
            <person name="Gallego J.R."/>
            <person name="Llorente I."/>
            <person name="Martins Dos Santos V.A."/>
            <person name="Jensen O.N."/>
            <person name="Pelaez A.I."/>
            <person name="Sanchez J."/>
            <person name="Ferrer M."/>
        </authorList>
    </citation>
    <scope>NUCLEOTIDE SEQUENCE</scope>
</reference>
<dbReference type="InterPro" id="IPR000086">
    <property type="entry name" value="NUDIX_hydrolase_dom"/>
</dbReference>